<organism evidence="2 3">
    <name type="scientific">Natrarchaeobaculum aegyptiacum</name>
    <dbReference type="NCBI Taxonomy" id="745377"/>
    <lineage>
        <taxon>Archaea</taxon>
        <taxon>Methanobacteriati</taxon>
        <taxon>Methanobacteriota</taxon>
        <taxon>Stenosarchaea group</taxon>
        <taxon>Halobacteria</taxon>
        <taxon>Halobacteriales</taxon>
        <taxon>Natrialbaceae</taxon>
        <taxon>Natrarchaeobaculum</taxon>
    </lineage>
</organism>
<feature type="transmembrane region" description="Helical" evidence="1">
    <location>
        <begin position="40"/>
        <end position="62"/>
    </location>
</feature>
<feature type="transmembrane region" description="Helical" evidence="1">
    <location>
        <begin position="90"/>
        <end position="110"/>
    </location>
</feature>
<protein>
    <submittedName>
        <fullName evidence="2">Uncharacterized protein</fullName>
    </submittedName>
</protein>
<dbReference type="OrthoDB" id="177880at2157"/>
<dbReference type="AlphaFoldDB" id="A0A2Z2HQV5"/>
<dbReference type="GeneID" id="32893655"/>
<gene>
    <name evidence="2" type="ORF">B1756_06215</name>
</gene>
<name>A0A2Z2HQV5_9EURY</name>
<proteinExistence type="predicted"/>
<dbReference type="Proteomes" id="UP000250088">
    <property type="component" value="Chromosome"/>
</dbReference>
<sequence>MDLDALPSLRTLEVALAIVVPLSAVGLFGEPAFLADAPSVFAALWFGAGLVAPVLLATVVVLRALAHVVRLVAPVVGHDQLRRPGDVSPLRILVSLAFGALAAYVLWWSLGTVYAVYFASVGGVLMGHLVAAVFGSVLALLVLLRVALGRLFPDGPAARLRRPTLE</sequence>
<dbReference type="EMBL" id="CP019893">
    <property type="protein sequence ID" value="ARS89382.1"/>
    <property type="molecule type" value="Genomic_DNA"/>
</dbReference>
<feature type="transmembrane region" description="Helical" evidence="1">
    <location>
        <begin position="12"/>
        <end position="34"/>
    </location>
</feature>
<dbReference type="RefSeq" id="WP_086887760.1">
    <property type="nucleotide sequence ID" value="NZ_CP019893.1"/>
</dbReference>
<evidence type="ECO:0000256" key="1">
    <source>
        <dbReference type="SAM" id="Phobius"/>
    </source>
</evidence>
<keyword evidence="1" id="KW-0472">Membrane</keyword>
<keyword evidence="1" id="KW-0812">Transmembrane</keyword>
<reference evidence="3" key="1">
    <citation type="submission" date="2017-02" db="EMBL/GenBank/DDBJ databases">
        <title>Natronthermophilus aegyptiacus gen. nov.,sp. nov., an aerobic, extremely halophilic alkalithermophilic archaeon isolated from the athalassohaline Wadi An Natrun, Egypt.</title>
        <authorList>
            <person name="Zhao B."/>
        </authorList>
    </citation>
    <scope>NUCLEOTIDE SEQUENCE [LARGE SCALE GENOMIC DNA]</scope>
    <source>
        <strain evidence="3">JW/NM-HA 15</strain>
    </source>
</reference>
<keyword evidence="3" id="KW-1185">Reference proteome</keyword>
<evidence type="ECO:0000313" key="2">
    <source>
        <dbReference type="EMBL" id="ARS89382.1"/>
    </source>
</evidence>
<evidence type="ECO:0000313" key="3">
    <source>
        <dbReference type="Proteomes" id="UP000250088"/>
    </source>
</evidence>
<dbReference type="KEGG" id="naj:B1756_06215"/>
<keyword evidence="1" id="KW-1133">Transmembrane helix</keyword>
<feature type="transmembrane region" description="Helical" evidence="1">
    <location>
        <begin position="116"/>
        <end position="144"/>
    </location>
</feature>
<accession>A0A2Z2HQV5</accession>